<proteinExistence type="predicted"/>
<accession>A0A067WCD9</accession>
<feature type="region of interest" description="Disordered" evidence="1">
    <location>
        <begin position="1"/>
        <end position="22"/>
    </location>
</feature>
<evidence type="ECO:0000256" key="1">
    <source>
        <dbReference type="SAM" id="MobiDB-lite"/>
    </source>
</evidence>
<dbReference type="EMBL" id="AHPL01000001">
    <property type="protein sequence ID" value="KEC56591.1"/>
    <property type="molecule type" value="Genomic_DNA"/>
</dbReference>
<feature type="non-terminal residue" evidence="2">
    <location>
        <position position="1"/>
    </location>
</feature>
<dbReference type="HOGENOM" id="CLU_3423709_0_0_5"/>
<reference evidence="2 3" key="1">
    <citation type="submission" date="2012-04" db="EMBL/GenBank/DDBJ databases">
        <title>The Genome Sequence of Bartonella koehlerae C-29.</title>
        <authorList>
            <consortium name="The Broad Institute Genome Sequencing Platform"/>
            <consortium name="The Broad Institute Genome Sequencing Center for Infectious Disease"/>
            <person name="Feldgarden M."/>
            <person name="Kirby J."/>
            <person name="Kosoy M."/>
            <person name="Birtles R."/>
            <person name="Probert W.S."/>
            <person name="Chiaraviglio L."/>
            <person name="Walker B."/>
            <person name="Young S.K."/>
            <person name="Zeng Q."/>
            <person name="Gargeya S."/>
            <person name="Fitzgerald M."/>
            <person name="Haas B."/>
            <person name="Abouelleil A."/>
            <person name="Alvarado L."/>
            <person name="Arachchi H.M."/>
            <person name="Berlin A.M."/>
            <person name="Chapman S.B."/>
            <person name="Goldberg J."/>
            <person name="Griggs A."/>
            <person name="Gujja S."/>
            <person name="Hansen M."/>
            <person name="Howarth C."/>
            <person name="Imamovic A."/>
            <person name="Larimer J."/>
            <person name="McCowen C."/>
            <person name="Montmayeur A."/>
            <person name="Murphy C."/>
            <person name="Neiman D."/>
            <person name="Pearson M."/>
            <person name="Priest M."/>
            <person name="Roberts A."/>
            <person name="Saif S."/>
            <person name="Shea T."/>
            <person name="Sisk P."/>
            <person name="Sykes S."/>
            <person name="Wortman J."/>
            <person name="Nusbaum C."/>
            <person name="Birren B."/>
        </authorList>
    </citation>
    <scope>NUCLEOTIDE SEQUENCE [LARGE SCALE GENOMIC DNA]</scope>
    <source>
        <strain evidence="2 3">C-29</strain>
    </source>
</reference>
<evidence type="ECO:0000313" key="2">
    <source>
        <dbReference type="EMBL" id="KEC56591.1"/>
    </source>
</evidence>
<dbReference type="AlphaFoldDB" id="A0A067WCD9"/>
<comment type="caution">
    <text evidence="2">The sequence shown here is derived from an EMBL/GenBank/DDBJ whole genome shotgun (WGS) entry which is preliminary data.</text>
</comment>
<protein>
    <submittedName>
        <fullName evidence="2">Uncharacterized protein</fullName>
    </submittedName>
</protein>
<name>A0A067WCD9_9HYPH</name>
<evidence type="ECO:0000313" key="3">
    <source>
        <dbReference type="Proteomes" id="UP000027015"/>
    </source>
</evidence>
<gene>
    <name evidence="2" type="ORF">O9A_00085</name>
</gene>
<dbReference type="Proteomes" id="UP000027015">
    <property type="component" value="Unassembled WGS sequence"/>
</dbReference>
<organism evidence="2 3">
    <name type="scientific">Bartonella koehlerae C-29</name>
    <dbReference type="NCBI Taxonomy" id="1134510"/>
    <lineage>
        <taxon>Bacteria</taxon>
        <taxon>Pseudomonadati</taxon>
        <taxon>Pseudomonadota</taxon>
        <taxon>Alphaproteobacteria</taxon>
        <taxon>Hyphomicrobiales</taxon>
        <taxon>Bartonellaceae</taxon>
        <taxon>Bartonella</taxon>
    </lineage>
</organism>
<keyword evidence="3" id="KW-1185">Reference proteome</keyword>
<dbReference type="STRING" id="1134510.O9A_00085"/>
<sequence length="22" mass="2091">KTSDAVNESAPDAAGKASDAGE</sequence>